<sequence length="348" mass="38701">MDRSRSKPPHRPSQGPPTLRTIAGLTGLGVTTVSRALKDGPELSHETKARVRAVADQIGYRPHRAGVRLKTGRTFVISFVLNQADDMSDYARRLIMGISDALRGTQYHLQVLPQNIDQDPIDPVRYIVDTAAADGLILTHSEPQDLRVKMLLERDFPFITFGRTELATPHPYIDTDNFDFAYRAAQALLARGRKRIVIVLPPKQFTYSGHQQAGYRRAVFEAGLEPRMAEGVDLYSPAFTLRAYANRLAREAGAPDGIICGSEMQALGMMLGFQDAGFVIGRDVDIANKKTSNILDLVQMPTLQYFEDLIRAGHDCAEYLLKRIEGREPVSTLQRLDLTSFSEGSTQS</sequence>
<gene>
    <name evidence="1" type="ORF">JHL16_32525</name>
</gene>
<keyword evidence="1" id="KW-0238">DNA-binding</keyword>
<proteinExistence type="predicted"/>
<reference evidence="1" key="1">
    <citation type="submission" date="2021-01" db="EMBL/GenBank/DDBJ databases">
        <authorList>
            <person name="Sun Q."/>
        </authorList>
    </citation>
    <scope>NUCLEOTIDE SEQUENCE</scope>
    <source>
        <strain evidence="1">YIM B02566</strain>
    </source>
</reference>
<protein>
    <submittedName>
        <fullName evidence="1">LacI family DNA-binding transcriptional regulator</fullName>
    </submittedName>
</protein>
<evidence type="ECO:0000313" key="2">
    <source>
        <dbReference type="Proteomes" id="UP000616151"/>
    </source>
</evidence>
<organism evidence="1 2">
    <name type="scientific">Taklimakanibacter albus</name>
    <dbReference type="NCBI Taxonomy" id="2800327"/>
    <lineage>
        <taxon>Bacteria</taxon>
        <taxon>Pseudomonadati</taxon>
        <taxon>Pseudomonadota</taxon>
        <taxon>Alphaproteobacteria</taxon>
        <taxon>Hyphomicrobiales</taxon>
        <taxon>Aestuariivirgaceae</taxon>
        <taxon>Taklimakanibacter</taxon>
    </lineage>
</organism>
<accession>A0ACC5REU7</accession>
<dbReference type="Proteomes" id="UP000616151">
    <property type="component" value="Unassembled WGS sequence"/>
</dbReference>
<keyword evidence="2" id="KW-1185">Reference proteome</keyword>
<comment type="caution">
    <text evidence="1">The sequence shown here is derived from an EMBL/GenBank/DDBJ whole genome shotgun (WGS) entry which is preliminary data.</text>
</comment>
<name>A0ACC5REU7_9HYPH</name>
<evidence type="ECO:0000313" key="1">
    <source>
        <dbReference type="EMBL" id="MBK1871137.1"/>
    </source>
</evidence>
<dbReference type="EMBL" id="JAENHL010000008">
    <property type="protein sequence ID" value="MBK1871137.1"/>
    <property type="molecule type" value="Genomic_DNA"/>
</dbReference>